<name>A0A0A9DX93_ARUDO</name>
<sequence length="51" mass="5732">MSLYNLFCSLVIFVDFSYSDRLEYSVNPTCCHLLMSAAMCSLKTIACLLIS</sequence>
<protein>
    <submittedName>
        <fullName evidence="1">Uncharacterized protein</fullName>
    </submittedName>
</protein>
<reference evidence="1" key="2">
    <citation type="journal article" date="2015" name="Data Brief">
        <title>Shoot transcriptome of the giant reed, Arundo donax.</title>
        <authorList>
            <person name="Barrero R.A."/>
            <person name="Guerrero F.D."/>
            <person name="Moolhuijzen P."/>
            <person name="Goolsby J.A."/>
            <person name="Tidwell J."/>
            <person name="Bellgard S.E."/>
            <person name="Bellgard M.I."/>
        </authorList>
    </citation>
    <scope>NUCLEOTIDE SEQUENCE</scope>
    <source>
        <tissue evidence="1">Shoot tissue taken approximately 20 cm above the soil surface</tissue>
    </source>
</reference>
<accession>A0A0A9DX93</accession>
<dbReference type="EMBL" id="GBRH01205479">
    <property type="protein sequence ID" value="JAD92416.1"/>
    <property type="molecule type" value="Transcribed_RNA"/>
</dbReference>
<proteinExistence type="predicted"/>
<organism evidence="1">
    <name type="scientific">Arundo donax</name>
    <name type="common">Giant reed</name>
    <name type="synonym">Donax arundinaceus</name>
    <dbReference type="NCBI Taxonomy" id="35708"/>
    <lineage>
        <taxon>Eukaryota</taxon>
        <taxon>Viridiplantae</taxon>
        <taxon>Streptophyta</taxon>
        <taxon>Embryophyta</taxon>
        <taxon>Tracheophyta</taxon>
        <taxon>Spermatophyta</taxon>
        <taxon>Magnoliopsida</taxon>
        <taxon>Liliopsida</taxon>
        <taxon>Poales</taxon>
        <taxon>Poaceae</taxon>
        <taxon>PACMAD clade</taxon>
        <taxon>Arundinoideae</taxon>
        <taxon>Arundineae</taxon>
        <taxon>Arundo</taxon>
    </lineage>
</organism>
<dbReference type="AlphaFoldDB" id="A0A0A9DX93"/>
<evidence type="ECO:0000313" key="1">
    <source>
        <dbReference type="EMBL" id="JAD92416.1"/>
    </source>
</evidence>
<reference evidence="1" key="1">
    <citation type="submission" date="2014-09" db="EMBL/GenBank/DDBJ databases">
        <authorList>
            <person name="Magalhaes I.L.F."/>
            <person name="Oliveira U."/>
            <person name="Santos F.R."/>
            <person name="Vidigal T.H.D.A."/>
            <person name="Brescovit A.D."/>
            <person name="Santos A.J."/>
        </authorList>
    </citation>
    <scope>NUCLEOTIDE SEQUENCE</scope>
    <source>
        <tissue evidence="1">Shoot tissue taken approximately 20 cm above the soil surface</tissue>
    </source>
</reference>